<feature type="transmembrane region" description="Helical" evidence="2">
    <location>
        <begin position="25"/>
        <end position="47"/>
    </location>
</feature>
<evidence type="ECO:0000256" key="2">
    <source>
        <dbReference type="SAM" id="Phobius"/>
    </source>
</evidence>
<keyword evidence="2" id="KW-0812">Transmembrane</keyword>
<feature type="coiled-coil region" evidence="1">
    <location>
        <begin position="63"/>
        <end position="90"/>
    </location>
</feature>
<proteinExistence type="predicted"/>
<protein>
    <submittedName>
        <fullName evidence="3">Uncharacterized protein</fullName>
    </submittedName>
</protein>
<name>A0A645CG43_9ZZZZ</name>
<keyword evidence="2" id="KW-1133">Transmembrane helix</keyword>
<reference evidence="3" key="1">
    <citation type="submission" date="2019-08" db="EMBL/GenBank/DDBJ databases">
        <authorList>
            <person name="Kucharzyk K."/>
            <person name="Murdoch R.W."/>
            <person name="Higgins S."/>
            <person name="Loffler F."/>
        </authorList>
    </citation>
    <scope>NUCLEOTIDE SEQUENCE</scope>
</reference>
<dbReference type="Pfam" id="PF05137">
    <property type="entry name" value="PilN"/>
    <property type="match status" value="1"/>
</dbReference>
<sequence length="209" mass="22725">MVVKLDLRTNKQEQQTEIEKSSRHYILFSLAALFFISSLLLLAMGGYRLFSLRAARAELAASVSANNENLKMMETELARLTKESGAIEEKLNFILDDAPSVEFLYELGERLVDGVVVESLTMTRENASLNGVAFADEEVLEFGDGLLKASSVGSVSLPVITSAQRNGVNLRAFSIEVKLNPLQKILLDGDVAAREAAGAPDETEEGGSR</sequence>
<accession>A0A645CG43</accession>
<evidence type="ECO:0000256" key="1">
    <source>
        <dbReference type="SAM" id="Coils"/>
    </source>
</evidence>
<dbReference type="AlphaFoldDB" id="A0A645CG43"/>
<dbReference type="EMBL" id="VSSQ01026915">
    <property type="protein sequence ID" value="MPM75865.1"/>
    <property type="molecule type" value="Genomic_DNA"/>
</dbReference>
<keyword evidence="2" id="KW-0472">Membrane</keyword>
<comment type="caution">
    <text evidence="3">The sequence shown here is derived from an EMBL/GenBank/DDBJ whole genome shotgun (WGS) entry which is preliminary data.</text>
</comment>
<keyword evidence="1" id="KW-0175">Coiled coil</keyword>
<gene>
    <name evidence="3" type="ORF">SDC9_122859</name>
</gene>
<evidence type="ECO:0000313" key="3">
    <source>
        <dbReference type="EMBL" id="MPM75865.1"/>
    </source>
</evidence>
<organism evidence="3">
    <name type="scientific">bioreactor metagenome</name>
    <dbReference type="NCBI Taxonomy" id="1076179"/>
    <lineage>
        <taxon>unclassified sequences</taxon>
        <taxon>metagenomes</taxon>
        <taxon>ecological metagenomes</taxon>
    </lineage>
</organism>
<dbReference type="InterPro" id="IPR007813">
    <property type="entry name" value="PilN"/>
</dbReference>